<dbReference type="EMBL" id="KN822014">
    <property type="protein sequence ID" value="KIM67252.1"/>
    <property type="molecule type" value="Genomic_DNA"/>
</dbReference>
<reference evidence="2 3" key="1">
    <citation type="submission" date="2014-04" db="EMBL/GenBank/DDBJ databases">
        <authorList>
            <consortium name="DOE Joint Genome Institute"/>
            <person name="Kuo A."/>
            <person name="Kohler A."/>
            <person name="Nagy L.G."/>
            <person name="Floudas D."/>
            <person name="Copeland A."/>
            <person name="Barry K.W."/>
            <person name="Cichocki N."/>
            <person name="Veneault-Fourrey C."/>
            <person name="LaButti K."/>
            <person name="Lindquist E.A."/>
            <person name="Lipzen A."/>
            <person name="Lundell T."/>
            <person name="Morin E."/>
            <person name="Murat C."/>
            <person name="Sun H."/>
            <person name="Tunlid A."/>
            <person name="Henrissat B."/>
            <person name="Grigoriev I.V."/>
            <person name="Hibbett D.S."/>
            <person name="Martin F."/>
            <person name="Nordberg H.P."/>
            <person name="Cantor M.N."/>
            <person name="Hua S.X."/>
        </authorList>
    </citation>
    <scope>NUCLEOTIDE SEQUENCE [LARGE SCALE GENOMIC DNA]</scope>
    <source>
        <strain evidence="2 3">Foug A</strain>
    </source>
</reference>
<proteinExistence type="predicted"/>
<gene>
    <name evidence="2" type="ORF">SCLCIDRAFT_1210764</name>
</gene>
<feature type="compositionally biased region" description="Acidic residues" evidence="1">
    <location>
        <begin position="85"/>
        <end position="94"/>
    </location>
</feature>
<name>A0A0C3AQN0_9AGAM</name>
<dbReference type="Proteomes" id="UP000053989">
    <property type="component" value="Unassembled WGS sequence"/>
</dbReference>
<keyword evidence="3" id="KW-1185">Reference proteome</keyword>
<reference evidence="3" key="2">
    <citation type="submission" date="2015-01" db="EMBL/GenBank/DDBJ databases">
        <title>Evolutionary Origins and Diversification of the Mycorrhizal Mutualists.</title>
        <authorList>
            <consortium name="DOE Joint Genome Institute"/>
            <consortium name="Mycorrhizal Genomics Consortium"/>
            <person name="Kohler A."/>
            <person name="Kuo A."/>
            <person name="Nagy L.G."/>
            <person name="Floudas D."/>
            <person name="Copeland A."/>
            <person name="Barry K.W."/>
            <person name="Cichocki N."/>
            <person name="Veneault-Fourrey C."/>
            <person name="LaButti K."/>
            <person name="Lindquist E.A."/>
            <person name="Lipzen A."/>
            <person name="Lundell T."/>
            <person name="Morin E."/>
            <person name="Murat C."/>
            <person name="Riley R."/>
            <person name="Ohm R."/>
            <person name="Sun H."/>
            <person name="Tunlid A."/>
            <person name="Henrissat B."/>
            <person name="Grigoriev I.V."/>
            <person name="Hibbett D.S."/>
            <person name="Martin F."/>
        </authorList>
    </citation>
    <scope>NUCLEOTIDE SEQUENCE [LARGE SCALE GENOMIC DNA]</scope>
    <source>
        <strain evidence="3">Foug A</strain>
    </source>
</reference>
<organism evidence="2 3">
    <name type="scientific">Scleroderma citrinum Foug A</name>
    <dbReference type="NCBI Taxonomy" id="1036808"/>
    <lineage>
        <taxon>Eukaryota</taxon>
        <taxon>Fungi</taxon>
        <taxon>Dikarya</taxon>
        <taxon>Basidiomycota</taxon>
        <taxon>Agaricomycotina</taxon>
        <taxon>Agaricomycetes</taxon>
        <taxon>Agaricomycetidae</taxon>
        <taxon>Boletales</taxon>
        <taxon>Sclerodermatineae</taxon>
        <taxon>Sclerodermataceae</taxon>
        <taxon>Scleroderma</taxon>
    </lineage>
</organism>
<dbReference type="InParanoid" id="A0A0C3AQN0"/>
<evidence type="ECO:0000313" key="3">
    <source>
        <dbReference type="Proteomes" id="UP000053989"/>
    </source>
</evidence>
<dbReference type="AlphaFoldDB" id="A0A0C3AQN0"/>
<protein>
    <submittedName>
        <fullName evidence="2">Uncharacterized protein</fullName>
    </submittedName>
</protein>
<dbReference type="HOGENOM" id="CLU_2110404_0_0_1"/>
<evidence type="ECO:0000256" key="1">
    <source>
        <dbReference type="SAM" id="MobiDB-lite"/>
    </source>
</evidence>
<sequence>MLWLIRLIAKVEDHPPIISSTGLLLEDGSFNQRPRGTKRSRTSVIDERRSPSHALPTEYERVGAAGPSHRPAEGKDGNLYGEDSIHEEEEEELPADQGTLDNGQVESKGKAVDCV</sequence>
<accession>A0A0C3AQN0</accession>
<evidence type="ECO:0000313" key="2">
    <source>
        <dbReference type="EMBL" id="KIM67252.1"/>
    </source>
</evidence>
<feature type="region of interest" description="Disordered" evidence="1">
    <location>
        <begin position="19"/>
        <end position="115"/>
    </location>
</feature>